<keyword evidence="1" id="KW-0812">Transmembrane</keyword>
<organism evidence="2">
    <name type="scientific">Acidithiobacillus ferrianus</name>
    <dbReference type="NCBI Taxonomy" id="2678518"/>
    <lineage>
        <taxon>Bacteria</taxon>
        <taxon>Pseudomonadati</taxon>
        <taxon>Pseudomonadota</taxon>
        <taxon>Acidithiobacillia</taxon>
        <taxon>Acidithiobacillales</taxon>
        <taxon>Acidithiobacillaceae</taxon>
        <taxon>Acidithiobacillus</taxon>
    </lineage>
</organism>
<accession>A0A845U9B0</accession>
<sequence length="168" mass="18625">MPKRPSPAARRYFAWILATTIIGYAMFAIGLSVHVIDRQSGVRIDLYAALRALDRLHREALSQTTTDQERQSVETAWRNERAFAAASPIQARHIAQTLISHLNQQYPDNACGRKDPAFVATTALPARPACMIAVGTKGRIVQVTGYDTQGIAMDNFYEYLYAPVSPSD</sequence>
<keyword evidence="1" id="KW-1133">Transmembrane helix</keyword>
<protein>
    <submittedName>
        <fullName evidence="2">Uncharacterized protein</fullName>
    </submittedName>
</protein>
<comment type="caution">
    <text evidence="2">The sequence shown here is derived from an EMBL/GenBank/DDBJ whole genome shotgun (WGS) entry which is preliminary data.</text>
</comment>
<keyword evidence="1" id="KW-0472">Membrane</keyword>
<feature type="transmembrane region" description="Helical" evidence="1">
    <location>
        <begin position="12"/>
        <end position="36"/>
    </location>
</feature>
<evidence type="ECO:0000256" key="1">
    <source>
        <dbReference type="SAM" id="Phobius"/>
    </source>
</evidence>
<evidence type="ECO:0000313" key="2">
    <source>
        <dbReference type="EMBL" id="NDU41280.1"/>
    </source>
</evidence>
<dbReference type="AlphaFoldDB" id="A0A845U9B0"/>
<proteinExistence type="predicted"/>
<dbReference type="EMBL" id="WNJL01000003">
    <property type="protein sequence ID" value="NDU41280.1"/>
    <property type="molecule type" value="Genomic_DNA"/>
</dbReference>
<reference evidence="2" key="1">
    <citation type="submission" date="2019-11" db="EMBL/GenBank/DDBJ databases">
        <title>Acidithiobacillus ferrianus sp. nov.: a facultatively anaerobic and extremely acidophilic chemolithoautotroph.</title>
        <authorList>
            <person name="Norris P.R."/>
            <person name="Falagan C."/>
            <person name="Moya-Beltran A."/>
            <person name="Castro M."/>
            <person name="Quatrini R."/>
            <person name="Johnson D.B."/>
        </authorList>
    </citation>
    <scope>NUCLEOTIDE SEQUENCE [LARGE SCALE GENOMIC DNA]</scope>
    <source>
        <strain evidence="2">MG</strain>
    </source>
</reference>
<dbReference type="RefSeq" id="WP_163095692.1">
    <property type="nucleotide sequence ID" value="NZ_CP127523.1"/>
</dbReference>
<gene>
    <name evidence="2" type="ORF">GL267_01100</name>
</gene>
<name>A0A845U9B0_9PROT</name>